<reference evidence="2 3" key="1">
    <citation type="submission" date="2019-11" db="EMBL/GenBank/DDBJ databases">
        <title>Whole genome sequence of Oryza granulata.</title>
        <authorList>
            <person name="Li W."/>
        </authorList>
    </citation>
    <scope>NUCLEOTIDE SEQUENCE [LARGE SCALE GENOMIC DNA]</scope>
    <source>
        <strain evidence="3">cv. Menghai</strain>
        <tissue evidence="2">Leaf</tissue>
    </source>
</reference>
<organism evidence="2 3">
    <name type="scientific">Oryza meyeriana var. granulata</name>
    <dbReference type="NCBI Taxonomy" id="110450"/>
    <lineage>
        <taxon>Eukaryota</taxon>
        <taxon>Viridiplantae</taxon>
        <taxon>Streptophyta</taxon>
        <taxon>Embryophyta</taxon>
        <taxon>Tracheophyta</taxon>
        <taxon>Spermatophyta</taxon>
        <taxon>Magnoliopsida</taxon>
        <taxon>Liliopsida</taxon>
        <taxon>Poales</taxon>
        <taxon>Poaceae</taxon>
        <taxon>BOP clade</taxon>
        <taxon>Oryzoideae</taxon>
        <taxon>Oryzeae</taxon>
        <taxon>Oryzinae</taxon>
        <taxon>Oryza</taxon>
        <taxon>Oryza meyeriana</taxon>
    </lineage>
</organism>
<dbReference type="Proteomes" id="UP000479710">
    <property type="component" value="Unassembled WGS sequence"/>
</dbReference>
<feature type="region of interest" description="Disordered" evidence="1">
    <location>
        <begin position="1"/>
        <end position="67"/>
    </location>
</feature>
<name>A0A6G1DGQ7_9ORYZ</name>
<proteinExistence type="predicted"/>
<accession>A0A6G1DGQ7</accession>
<gene>
    <name evidence="2" type="ORF">E2562_012786</name>
</gene>
<evidence type="ECO:0000313" key="2">
    <source>
        <dbReference type="EMBL" id="KAF0911975.1"/>
    </source>
</evidence>
<protein>
    <submittedName>
        <fullName evidence="2">Uncharacterized protein</fullName>
    </submittedName>
</protein>
<sequence>MTWAVLAAGGSQEKTWFDSPQAPVAPKHMSSSASLQHHRHLLPPPLATHSAPIARSEHSTSTRLAPPLFPLPAGAVAAAAA</sequence>
<dbReference type="AlphaFoldDB" id="A0A6G1DGQ7"/>
<evidence type="ECO:0000256" key="1">
    <source>
        <dbReference type="SAM" id="MobiDB-lite"/>
    </source>
</evidence>
<comment type="caution">
    <text evidence="2">The sequence shown here is derived from an EMBL/GenBank/DDBJ whole genome shotgun (WGS) entry which is preliminary data.</text>
</comment>
<keyword evidence="3" id="KW-1185">Reference proteome</keyword>
<evidence type="ECO:0000313" key="3">
    <source>
        <dbReference type="Proteomes" id="UP000479710"/>
    </source>
</evidence>
<dbReference type="EMBL" id="SPHZ02000006">
    <property type="protein sequence ID" value="KAF0911975.1"/>
    <property type="molecule type" value="Genomic_DNA"/>
</dbReference>